<accession>A0A9D9DPY8</accession>
<reference evidence="2" key="2">
    <citation type="journal article" date="2021" name="PeerJ">
        <title>Extensive microbial diversity within the chicken gut microbiome revealed by metagenomics and culture.</title>
        <authorList>
            <person name="Gilroy R."/>
            <person name="Ravi A."/>
            <person name="Getino M."/>
            <person name="Pursley I."/>
            <person name="Horton D.L."/>
            <person name="Alikhan N.F."/>
            <person name="Baker D."/>
            <person name="Gharbi K."/>
            <person name="Hall N."/>
            <person name="Watson M."/>
            <person name="Adriaenssens E.M."/>
            <person name="Foster-Nyarko E."/>
            <person name="Jarju S."/>
            <person name="Secka A."/>
            <person name="Antonio M."/>
            <person name="Oren A."/>
            <person name="Chaudhuri R.R."/>
            <person name="La Ragione R."/>
            <person name="Hildebrand F."/>
            <person name="Pallen M.J."/>
        </authorList>
    </citation>
    <scope>NUCLEOTIDE SEQUENCE</scope>
    <source>
        <strain evidence="2">10192</strain>
    </source>
</reference>
<feature type="compositionally biased region" description="Polar residues" evidence="1">
    <location>
        <begin position="201"/>
        <end position="238"/>
    </location>
</feature>
<organism evidence="2 3">
    <name type="scientific">Candidatus Scatousia excrementipullorum</name>
    <dbReference type="NCBI Taxonomy" id="2840936"/>
    <lineage>
        <taxon>Bacteria</taxon>
        <taxon>Candidatus Scatousia</taxon>
    </lineage>
</organism>
<reference evidence="2" key="1">
    <citation type="submission" date="2020-10" db="EMBL/GenBank/DDBJ databases">
        <authorList>
            <person name="Gilroy R."/>
        </authorList>
    </citation>
    <scope>NUCLEOTIDE SEQUENCE</scope>
    <source>
        <strain evidence="2">10192</strain>
    </source>
</reference>
<gene>
    <name evidence="2" type="ORF">IAC76_08910</name>
</gene>
<evidence type="ECO:0000313" key="3">
    <source>
        <dbReference type="Proteomes" id="UP000823632"/>
    </source>
</evidence>
<dbReference type="Proteomes" id="UP000823632">
    <property type="component" value="Unassembled WGS sequence"/>
</dbReference>
<comment type="caution">
    <text evidence="2">The sequence shown here is derived from an EMBL/GenBank/DDBJ whole genome shotgun (WGS) entry which is preliminary data.</text>
</comment>
<proteinExistence type="predicted"/>
<evidence type="ECO:0000256" key="1">
    <source>
        <dbReference type="SAM" id="MobiDB-lite"/>
    </source>
</evidence>
<evidence type="ECO:0000313" key="2">
    <source>
        <dbReference type="EMBL" id="MBO8431493.1"/>
    </source>
</evidence>
<dbReference type="EMBL" id="JADIND010000199">
    <property type="protein sequence ID" value="MBO8431493.1"/>
    <property type="molecule type" value="Genomic_DNA"/>
</dbReference>
<sequence>MSEKSLIITSKQLDEILGSNLSYLDNSNSDFKLNGSNEVYSGEKTVNSDSEPYTTDKNADQQSVNYGPWTSLGKTLGNSPVYSNGVICCSKKEWIEKNLIKESNSSLEKTNITVDPTAQQNMGNVKKNSAGANAIKNNGISYTNATTIKSRLKKLKDQANKGDLNALKTYNDMGGDALADSIDRQLKNKSAAVKRDKENRSNLGFTNVYQKEGGSKTSGNGKSHTPKANTTFTPINNE</sequence>
<name>A0A9D9DPY8_9BACT</name>
<dbReference type="AlphaFoldDB" id="A0A9D9DPY8"/>
<feature type="region of interest" description="Disordered" evidence="1">
    <location>
        <begin position="191"/>
        <end position="238"/>
    </location>
</feature>
<protein>
    <submittedName>
        <fullName evidence="2">Uncharacterized protein</fullName>
    </submittedName>
</protein>
<feature type="region of interest" description="Disordered" evidence="1">
    <location>
        <begin position="42"/>
        <end position="64"/>
    </location>
</feature>